<reference evidence="1 2" key="1">
    <citation type="journal article" date="2009" name="Nature">
        <title>The Sorghum bicolor genome and the diversification of grasses.</title>
        <authorList>
            <person name="Paterson A.H."/>
            <person name="Bowers J.E."/>
            <person name="Bruggmann R."/>
            <person name="Dubchak I."/>
            <person name="Grimwood J."/>
            <person name="Gundlach H."/>
            <person name="Haberer G."/>
            <person name="Hellsten U."/>
            <person name="Mitros T."/>
            <person name="Poliakov A."/>
            <person name="Schmutz J."/>
            <person name="Spannagl M."/>
            <person name="Tang H."/>
            <person name="Wang X."/>
            <person name="Wicker T."/>
            <person name="Bharti A.K."/>
            <person name="Chapman J."/>
            <person name="Feltus F.A."/>
            <person name="Gowik U."/>
            <person name="Grigoriev I.V."/>
            <person name="Lyons E."/>
            <person name="Maher C.A."/>
            <person name="Martis M."/>
            <person name="Narechania A."/>
            <person name="Otillar R.P."/>
            <person name="Penning B.W."/>
            <person name="Salamov A.A."/>
            <person name="Wang Y."/>
            <person name="Zhang L."/>
            <person name="Carpita N.C."/>
            <person name="Freeling M."/>
            <person name="Gingle A.R."/>
            <person name="Hash C.T."/>
            <person name="Keller B."/>
            <person name="Klein P."/>
            <person name="Kresovich S."/>
            <person name="McCann M.C."/>
            <person name="Ming R."/>
            <person name="Peterson D.G."/>
            <person name="Mehboob-ur-Rahman"/>
            <person name="Ware D."/>
            <person name="Westhoff P."/>
            <person name="Mayer K.F."/>
            <person name="Messing J."/>
            <person name="Rokhsar D.S."/>
        </authorList>
    </citation>
    <scope>NUCLEOTIDE SEQUENCE [LARGE SCALE GENOMIC DNA]</scope>
    <source>
        <strain evidence="2">cv. BTx623</strain>
    </source>
</reference>
<accession>A0A1Z5S5R4</accession>
<dbReference type="EMBL" id="CM000760">
    <property type="protein sequence ID" value="OQU91258.1"/>
    <property type="molecule type" value="Genomic_DNA"/>
</dbReference>
<reference evidence="2" key="2">
    <citation type="journal article" date="2018" name="Plant J.">
        <title>The Sorghum bicolor reference genome: improved assembly, gene annotations, a transcriptome atlas, and signatures of genome organization.</title>
        <authorList>
            <person name="McCormick R.F."/>
            <person name="Truong S.K."/>
            <person name="Sreedasyam A."/>
            <person name="Jenkins J."/>
            <person name="Shu S."/>
            <person name="Sims D."/>
            <person name="Kennedy M."/>
            <person name="Amirebrahimi M."/>
            <person name="Weers B.D."/>
            <person name="McKinley B."/>
            <person name="Mattison A."/>
            <person name="Morishige D.T."/>
            <person name="Grimwood J."/>
            <person name="Schmutz J."/>
            <person name="Mullet J.E."/>
        </authorList>
    </citation>
    <scope>NUCLEOTIDE SEQUENCE [LARGE SCALE GENOMIC DNA]</scope>
    <source>
        <strain evidence="2">cv. BTx623</strain>
    </source>
</reference>
<dbReference type="InParanoid" id="A0A1Z5S5R4"/>
<keyword evidence="2" id="KW-1185">Reference proteome</keyword>
<evidence type="ECO:0000313" key="1">
    <source>
        <dbReference type="EMBL" id="OQU91258.1"/>
    </source>
</evidence>
<dbReference type="AlphaFoldDB" id="A0A1Z5S5R4"/>
<protein>
    <submittedName>
        <fullName evidence="1">Uncharacterized protein</fullName>
    </submittedName>
</protein>
<gene>
    <name evidence="1" type="ORF">SORBI_3001G152240</name>
</gene>
<name>A0A1Z5S5R4_SORBI</name>
<proteinExistence type="predicted"/>
<dbReference type="Gramene" id="OQU91258">
    <property type="protein sequence ID" value="OQU91258"/>
    <property type="gene ID" value="SORBI_3001G152240"/>
</dbReference>
<evidence type="ECO:0000313" key="2">
    <source>
        <dbReference type="Proteomes" id="UP000000768"/>
    </source>
</evidence>
<sequence>MNATSATKLLRQSIISCAAALTRERSAYHGTACKGFDSLFTLVPWQIWKERNAGCFRDAASSVMDILLIIKTEAERWMLAAGARNPEGLLSGE</sequence>
<organism evidence="1 2">
    <name type="scientific">Sorghum bicolor</name>
    <name type="common">Sorghum</name>
    <name type="synonym">Sorghum vulgare</name>
    <dbReference type="NCBI Taxonomy" id="4558"/>
    <lineage>
        <taxon>Eukaryota</taxon>
        <taxon>Viridiplantae</taxon>
        <taxon>Streptophyta</taxon>
        <taxon>Embryophyta</taxon>
        <taxon>Tracheophyta</taxon>
        <taxon>Spermatophyta</taxon>
        <taxon>Magnoliopsida</taxon>
        <taxon>Liliopsida</taxon>
        <taxon>Poales</taxon>
        <taxon>Poaceae</taxon>
        <taxon>PACMAD clade</taxon>
        <taxon>Panicoideae</taxon>
        <taxon>Andropogonodae</taxon>
        <taxon>Andropogoneae</taxon>
        <taxon>Sorghinae</taxon>
        <taxon>Sorghum</taxon>
    </lineage>
</organism>
<dbReference type="Proteomes" id="UP000000768">
    <property type="component" value="Chromosome 1"/>
</dbReference>